<keyword evidence="4" id="KW-1185">Reference proteome</keyword>
<comment type="caution">
    <text evidence="3">The sequence shown here is derived from an EMBL/GenBank/DDBJ whole genome shotgun (WGS) entry which is preliminary data.</text>
</comment>
<dbReference type="EMBL" id="JAAVTX010000001">
    <property type="protein sequence ID" value="NKE43396.1"/>
    <property type="molecule type" value="Genomic_DNA"/>
</dbReference>
<evidence type="ECO:0000313" key="3">
    <source>
        <dbReference type="EMBL" id="NKE43396.1"/>
    </source>
</evidence>
<dbReference type="Gene3D" id="3.30.70.940">
    <property type="entry name" value="NusG, N-terminal domain"/>
    <property type="match status" value="1"/>
</dbReference>
<dbReference type="RefSeq" id="WP_168046349.1">
    <property type="nucleotide sequence ID" value="NZ_JAATJR010000001.1"/>
</dbReference>
<gene>
    <name evidence="3" type="ORF">HB662_01305</name>
</gene>
<evidence type="ECO:0000256" key="1">
    <source>
        <dbReference type="ARBA" id="ARBA00023163"/>
    </source>
</evidence>
<dbReference type="InterPro" id="IPR036735">
    <property type="entry name" value="NGN_dom_sf"/>
</dbReference>
<evidence type="ECO:0000259" key="2">
    <source>
        <dbReference type="Pfam" id="PF02357"/>
    </source>
</evidence>
<dbReference type="Pfam" id="PF02357">
    <property type="entry name" value="NusG"/>
    <property type="match status" value="1"/>
</dbReference>
<sequence>MRGPRWYVVAAKYRLGQTAALAIEQLGFRAFLPLVSCPLPKGARELRPMFGSYLFVYFDVERDPWGAIARLPCLPDRPILSSLASGQPSPVSSRLVDRIHADIGRRIEDIHARAETKRGGVVADPVRVLVSVGAQVRLDAGLGWSGLGRIARLSNAAKLARVEFEGSVLPVWVPVDKLELLEGPIESG</sequence>
<reference evidence="3 4" key="1">
    <citation type="submission" date="2020-03" db="EMBL/GenBank/DDBJ databases">
        <title>Roseomonas selenitidurans sp. nov. isolated from soil.</title>
        <authorList>
            <person name="Liu H."/>
        </authorList>
    </citation>
    <scope>NUCLEOTIDE SEQUENCE [LARGE SCALE GENOMIC DNA]</scope>
    <source>
        <strain evidence="3 4">JCM 15073</strain>
    </source>
</reference>
<accession>A0ABX1ERZ6</accession>
<dbReference type="InterPro" id="IPR006645">
    <property type="entry name" value="NGN-like_dom"/>
</dbReference>
<dbReference type="Proteomes" id="UP000765160">
    <property type="component" value="Unassembled WGS sequence"/>
</dbReference>
<organism evidence="3 4">
    <name type="scientific">Falsiroseomonas frigidaquae</name>
    <dbReference type="NCBI Taxonomy" id="487318"/>
    <lineage>
        <taxon>Bacteria</taxon>
        <taxon>Pseudomonadati</taxon>
        <taxon>Pseudomonadota</taxon>
        <taxon>Alphaproteobacteria</taxon>
        <taxon>Acetobacterales</taxon>
        <taxon>Roseomonadaceae</taxon>
        <taxon>Falsiroseomonas</taxon>
    </lineage>
</organism>
<protein>
    <recommendedName>
        <fullName evidence="2">NusG-like N-terminal domain-containing protein</fullName>
    </recommendedName>
</protein>
<name>A0ABX1ERZ6_9PROT</name>
<evidence type="ECO:0000313" key="4">
    <source>
        <dbReference type="Proteomes" id="UP000765160"/>
    </source>
</evidence>
<dbReference type="SUPFAM" id="SSF82679">
    <property type="entry name" value="N-utilization substance G protein NusG, N-terminal domain"/>
    <property type="match status" value="1"/>
</dbReference>
<feature type="domain" description="NusG-like N-terminal" evidence="2">
    <location>
        <begin position="5"/>
        <end position="99"/>
    </location>
</feature>
<proteinExistence type="predicted"/>
<keyword evidence="1" id="KW-0804">Transcription</keyword>